<feature type="transmembrane region" description="Helical" evidence="8">
    <location>
        <begin position="212"/>
        <end position="232"/>
    </location>
</feature>
<dbReference type="SUPFAM" id="SSF49344">
    <property type="entry name" value="CBD9-like"/>
    <property type="match status" value="1"/>
</dbReference>
<feature type="transmembrane region" description="Helical" evidence="8">
    <location>
        <begin position="284"/>
        <end position="305"/>
    </location>
</feature>
<evidence type="ECO:0000256" key="5">
    <source>
        <dbReference type="ARBA" id="ARBA00022989"/>
    </source>
</evidence>
<keyword evidence="4" id="KW-0249">Electron transport</keyword>
<dbReference type="AlphaFoldDB" id="A0A9P8IEM1"/>
<feature type="compositionally biased region" description="Gly residues" evidence="7">
    <location>
        <begin position="103"/>
        <end position="123"/>
    </location>
</feature>
<keyword evidence="3 8" id="KW-0812">Transmembrane</keyword>
<gene>
    <name evidence="10" type="ORF">GP486_006360</name>
</gene>
<evidence type="ECO:0000313" key="11">
    <source>
        <dbReference type="Proteomes" id="UP000750711"/>
    </source>
</evidence>
<evidence type="ECO:0000256" key="2">
    <source>
        <dbReference type="ARBA" id="ARBA00022448"/>
    </source>
</evidence>
<name>A0A9P8IEM1_9PEZI</name>
<reference evidence="10" key="1">
    <citation type="submission" date="2021-03" db="EMBL/GenBank/DDBJ databases">
        <title>Comparative genomics and phylogenomic investigation of the class Geoglossomycetes provide insights into ecological specialization and systematics.</title>
        <authorList>
            <person name="Melie T."/>
            <person name="Pirro S."/>
            <person name="Miller A.N."/>
            <person name="Quandt A."/>
        </authorList>
    </citation>
    <scope>NUCLEOTIDE SEQUENCE</scope>
    <source>
        <strain evidence="10">CAQ_001_2017</strain>
    </source>
</reference>
<feature type="compositionally biased region" description="Low complexity" evidence="7">
    <location>
        <begin position="64"/>
        <end position="84"/>
    </location>
</feature>
<dbReference type="GO" id="GO:0016020">
    <property type="term" value="C:membrane"/>
    <property type="evidence" value="ECO:0007669"/>
    <property type="project" value="UniProtKB-SubCell"/>
</dbReference>
<dbReference type="SMART" id="SM00665">
    <property type="entry name" value="B561"/>
    <property type="match status" value="1"/>
</dbReference>
<comment type="caution">
    <text evidence="10">The sequence shown here is derived from an EMBL/GenBank/DDBJ whole genome shotgun (WGS) entry which is preliminary data.</text>
</comment>
<keyword evidence="2" id="KW-0813">Transport</keyword>
<keyword evidence="11" id="KW-1185">Reference proteome</keyword>
<feature type="transmembrane region" description="Helical" evidence="8">
    <location>
        <begin position="148"/>
        <end position="169"/>
    </location>
</feature>
<evidence type="ECO:0000256" key="7">
    <source>
        <dbReference type="SAM" id="MobiDB-lite"/>
    </source>
</evidence>
<comment type="subcellular location">
    <subcellularLocation>
        <location evidence="1">Membrane</location>
    </subcellularLocation>
</comment>
<dbReference type="CDD" id="cd08760">
    <property type="entry name" value="Cyt_b561_FRRS1_like"/>
    <property type="match status" value="1"/>
</dbReference>
<feature type="transmembrane region" description="Helical" evidence="8">
    <location>
        <begin position="181"/>
        <end position="200"/>
    </location>
</feature>
<organism evidence="10 11">
    <name type="scientific">Trichoglossum hirsutum</name>
    <dbReference type="NCBI Taxonomy" id="265104"/>
    <lineage>
        <taxon>Eukaryota</taxon>
        <taxon>Fungi</taxon>
        <taxon>Dikarya</taxon>
        <taxon>Ascomycota</taxon>
        <taxon>Pezizomycotina</taxon>
        <taxon>Geoglossomycetes</taxon>
        <taxon>Geoglossales</taxon>
        <taxon>Geoglossaceae</taxon>
        <taxon>Trichoglossum</taxon>
    </lineage>
</organism>
<evidence type="ECO:0000256" key="8">
    <source>
        <dbReference type="SAM" id="Phobius"/>
    </source>
</evidence>
<dbReference type="InterPro" id="IPR006593">
    <property type="entry name" value="Cyt_b561/ferric_Rdtase_TM"/>
</dbReference>
<proteinExistence type="predicted"/>
<evidence type="ECO:0000256" key="6">
    <source>
        <dbReference type="ARBA" id="ARBA00023136"/>
    </source>
</evidence>
<dbReference type="PANTHER" id="PTHR47797">
    <property type="entry name" value="DEHYDROGENASE, PUTATIVE (AFU_ORTHOLOGUE AFUA_8G05805)-RELATED"/>
    <property type="match status" value="1"/>
</dbReference>
<dbReference type="PROSITE" id="PS50939">
    <property type="entry name" value="CYTOCHROME_B561"/>
    <property type="match status" value="1"/>
</dbReference>
<dbReference type="Gene3D" id="2.60.40.1210">
    <property type="entry name" value="Cellobiose dehydrogenase, cytochrome domain"/>
    <property type="match status" value="1"/>
</dbReference>
<sequence length="335" mass="35547">MRWSGGTLDISSSSPWIWAMKSGSAIKSDNAKTHIQQHDNMGTFTFDLQKATGGDSSNPFLDASTPSGSDPSSTGSSSGPSSTGRNGWGPFGWGPYGPNGPNGPNGGNGNSGNSGDNGNGGSNSGSSGSSGYFGTTPQKLQSIRTAHCVIMSLTFLVLLPGGALLMRAFSFPALTYVHASAQLFSLTLALSGFALGVWYVRTTKQAIREQPHYILGTTVIAMLLLQPVFGLIHHGMYRRYEKRTAVTHLHVWYGRLIFVLALTNGALGLKLGKSMRGGMEAATIAYSVVAAIMATLYISVLLLAWRKGGKTVAEKSRDQHRAERRLGSISGNREE</sequence>
<feature type="region of interest" description="Disordered" evidence="7">
    <location>
        <begin position="47"/>
        <end position="133"/>
    </location>
</feature>
<evidence type="ECO:0000256" key="4">
    <source>
        <dbReference type="ARBA" id="ARBA00022982"/>
    </source>
</evidence>
<feature type="region of interest" description="Disordered" evidence="7">
    <location>
        <begin position="316"/>
        <end position="335"/>
    </location>
</feature>
<feature type="compositionally biased region" description="Low complexity" evidence="7">
    <location>
        <begin position="124"/>
        <end position="133"/>
    </location>
</feature>
<dbReference type="Gene3D" id="1.20.120.1770">
    <property type="match status" value="1"/>
</dbReference>
<dbReference type="Pfam" id="PF03188">
    <property type="entry name" value="Cytochrom_B561"/>
    <property type="match status" value="1"/>
</dbReference>
<dbReference type="EMBL" id="JAGHQM010001410">
    <property type="protein sequence ID" value="KAH0555696.1"/>
    <property type="molecule type" value="Genomic_DNA"/>
</dbReference>
<keyword evidence="5 8" id="KW-1133">Transmembrane helix</keyword>
<dbReference type="PANTHER" id="PTHR47797:SF1">
    <property type="entry name" value="CYTOCHROME B561 DOMAIN-CONTAINING PROTEIN-RELATED"/>
    <property type="match status" value="1"/>
</dbReference>
<protein>
    <recommendedName>
        <fullName evidence="9">Cytochrome b561 domain-containing protein</fullName>
    </recommendedName>
</protein>
<feature type="transmembrane region" description="Helical" evidence="8">
    <location>
        <begin position="252"/>
        <end position="272"/>
    </location>
</feature>
<feature type="domain" description="Cytochrome b561" evidence="9">
    <location>
        <begin position="110"/>
        <end position="305"/>
    </location>
</feature>
<keyword evidence="6 8" id="KW-0472">Membrane</keyword>
<accession>A0A9P8IEM1</accession>
<dbReference type="Proteomes" id="UP000750711">
    <property type="component" value="Unassembled WGS sequence"/>
</dbReference>
<evidence type="ECO:0000259" key="9">
    <source>
        <dbReference type="PROSITE" id="PS50939"/>
    </source>
</evidence>
<evidence type="ECO:0000256" key="1">
    <source>
        <dbReference type="ARBA" id="ARBA00004370"/>
    </source>
</evidence>
<evidence type="ECO:0000256" key="3">
    <source>
        <dbReference type="ARBA" id="ARBA00022692"/>
    </source>
</evidence>
<evidence type="ECO:0000313" key="10">
    <source>
        <dbReference type="EMBL" id="KAH0555696.1"/>
    </source>
</evidence>
<feature type="compositionally biased region" description="Gly residues" evidence="7">
    <location>
        <begin position="86"/>
        <end position="97"/>
    </location>
</feature>